<evidence type="ECO:0000256" key="3">
    <source>
        <dbReference type="ARBA" id="ARBA00022827"/>
    </source>
</evidence>
<keyword evidence="4" id="KW-0560">Oxidoreductase</keyword>
<evidence type="ECO:0000256" key="2">
    <source>
        <dbReference type="ARBA" id="ARBA00022630"/>
    </source>
</evidence>
<proteinExistence type="predicted"/>
<feature type="domain" description="FAD dependent oxidoreductase" evidence="5">
    <location>
        <begin position="7"/>
        <end position="357"/>
    </location>
</feature>
<evidence type="ECO:0000256" key="1">
    <source>
        <dbReference type="ARBA" id="ARBA00001974"/>
    </source>
</evidence>
<comment type="cofactor">
    <cofactor evidence="1">
        <name>FAD</name>
        <dbReference type="ChEBI" id="CHEBI:57692"/>
    </cofactor>
</comment>
<dbReference type="Pfam" id="PF01266">
    <property type="entry name" value="DAO"/>
    <property type="match status" value="1"/>
</dbReference>
<accession>A0A919FHZ6</accession>
<dbReference type="Gene3D" id="3.30.9.10">
    <property type="entry name" value="D-Amino Acid Oxidase, subunit A, domain 2"/>
    <property type="match status" value="1"/>
</dbReference>
<dbReference type="PANTHER" id="PTHR10961">
    <property type="entry name" value="PEROXISOMAL SARCOSINE OXIDASE"/>
    <property type="match status" value="1"/>
</dbReference>
<gene>
    <name evidence="6" type="primary">solA</name>
    <name evidence="6" type="ORF">GCM10017772_04050</name>
</gene>
<dbReference type="GO" id="GO:0008115">
    <property type="term" value="F:sarcosine oxidase activity"/>
    <property type="evidence" value="ECO:0007669"/>
    <property type="project" value="TreeGrafter"/>
</dbReference>
<dbReference type="RefSeq" id="WP_189667595.1">
    <property type="nucleotide sequence ID" value="NZ_BNAS01000001.1"/>
</dbReference>
<keyword evidence="7" id="KW-1185">Reference proteome</keyword>
<reference evidence="6" key="2">
    <citation type="submission" date="2020-09" db="EMBL/GenBank/DDBJ databases">
        <authorList>
            <person name="Sun Q."/>
            <person name="Zhou Y."/>
        </authorList>
    </citation>
    <scope>NUCLEOTIDE SEQUENCE</scope>
    <source>
        <strain evidence="6">CGMCC 4.7398</strain>
    </source>
</reference>
<dbReference type="PANTHER" id="PTHR10961:SF7">
    <property type="entry name" value="FAD DEPENDENT OXIDOREDUCTASE DOMAIN-CONTAINING PROTEIN"/>
    <property type="match status" value="1"/>
</dbReference>
<dbReference type="NCBIfam" id="NF008425">
    <property type="entry name" value="PRK11259.1"/>
    <property type="match status" value="1"/>
</dbReference>
<evidence type="ECO:0000259" key="5">
    <source>
        <dbReference type="Pfam" id="PF01266"/>
    </source>
</evidence>
<dbReference type="EMBL" id="BNAS01000001">
    <property type="protein sequence ID" value="GHH65590.1"/>
    <property type="molecule type" value="Genomic_DNA"/>
</dbReference>
<protein>
    <submittedName>
        <fullName evidence="6">N-methyltryptophan oxidase</fullName>
    </submittedName>
</protein>
<reference evidence="6" key="1">
    <citation type="journal article" date="2014" name="Int. J. Syst. Evol. Microbiol.">
        <title>Complete genome sequence of Corynebacterium casei LMG S-19264T (=DSM 44701T), isolated from a smear-ripened cheese.</title>
        <authorList>
            <consortium name="US DOE Joint Genome Institute (JGI-PGF)"/>
            <person name="Walter F."/>
            <person name="Albersmeier A."/>
            <person name="Kalinowski J."/>
            <person name="Ruckert C."/>
        </authorList>
    </citation>
    <scope>NUCLEOTIDE SEQUENCE</scope>
    <source>
        <strain evidence="6">CGMCC 4.7398</strain>
    </source>
</reference>
<keyword evidence="2" id="KW-0285">Flavoprotein</keyword>
<organism evidence="6 7">
    <name type="scientific">Promicromonospora soli</name>
    <dbReference type="NCBI Taxonomy" id="2035533"/>
    <lineage>
        <taxon>Bacteria</taxon>
        <taxon>Bacillati</taxon>
        <taxon>Actinomycetota</taxon>
        <taxon>Actinomycetes</taxon>
        <taxon>Micrococcales</taxon>
        <taxon>Promicromonosporaceae</taxon>
        <taxon>Promicromonospora</taxon>
    </lineage>
</organism>
<dbReference type="InterPro" id="IPR036188">
    <property type="entry name" value="FAD/NAD-bd_sf"/>
</dbReference>
<evidence type="ECO:0000313" key="6">
    <source>
        <dbReference type="EMBL" id="GHH65590.1"/>
    </source>
</evidence>
<dbReference type="GO" id="GO:0050660">
    <property type="term" value="F:flavin adenine dinucleotide binding"/>
    <property type="evidence" value="ECO:0007669"/>
    <property type="project" value="InterPro"/>
</dbReference>
<evidence type="ECO:0000313" key="7">
    <source>
        <dbReference type="Proteomes" id="UP000627369"/>
    </source>
</evidence>
<name>A0A919FHZ6_9MICO</name>
<dbReference type="Gene3D" id="3.50.50.60">
    <property type="entry name" value="FAD/NAD(P)-binding domain"/>
    <property type="match status" value="1"/>
</dbReference>
<dbReference type="AlphaFoldDB" id="A0A919FHZ6"/>
<dbReference type="SUPFAM" id="SSF51905">
    <property type="entry name" value="FAD/NAD(P)-binding domain"/>
    <property type="match status" value="1"/>
</dbReference>
<dbReference type="Proteomes" id="UP000627369">
    <property type="component" value="Unassembled WGS sequence"/>
</dbReference>
<keyword evidence="3" id="KW-0274">FAD</keyword>
<dbReference type="InterPro" id="IPR006076">
    <property type="entry name" value="FAD-dep_OxRdtase"/>
</dbReference>
<dbReference type="InterPro" id="IPR045170">
    <property type="entry name" value="MTOX"/>
</dbReference>
<evidence type="ECO:0000256" key="4">
    <source>
        <dbReference type="ARBA" id="ARBA00023002"/>
    </source>
</evidence>
<sequence length="384" mass="40702">MSTSGADVAVIGLGAIGSMTLWRLAERGVTVHGYERFGIAHDRGASAGQTRRFSVQSQREPRLTPLAVEALGLWRELEEHTERELLRQTGGVVLGPEGTPEILAANASARYNGLPHEVLDAAALGPRFPQHVIRAGDVGVTDPLAGYLRPEASVATAVERASALGAAVSPYTEVVAVEPRETGVAVVTRGGEQVYDRVVLAPGPWAGELVPGAGQRVVPRRIVQAWYLARSPRDYHPDVFGVFERVGDIQAYGFPTLDGATVKVGIKFETHPEVRDLANVDRVVDPAFASRVAAAVREFFPGLHPDPVSLQTGVEGFSPDSMPLLGPATSDARLVVACGFSGSGFKFATVMGEIAADFATNGSTGRDVSFLAPGRHLLEPSTSR</sequence>
<comment type="caution">
    <text evidence="6">The sequence shown here is derived from an EMBL/GenBank/DDBJ whole genome shotgun (WGS) entry which is preliminary data.</text>
</comment>